<dbReference type="InterPro" id="IPR009351">
    <property type="entry name" value="AlkZ-like"/>
</dbReference>
<reference evidence="1 2" key="1">
    <citation type="journal article" date="2019" name="Int. J. Syst. Evol. Microbiol.">
        <title>The Global Catalogue of Microorganisms (GCM) 10K type strain sequencing project: providing services to taxonomists for standard genome sequencing and annotation.</title>
        <authorList>
            <consortium name="The Broad Institute Genomics Platform"/>
            <consortium name="The Broad Institute Genome Sequencing Center for Infectious Disease"/>
            <person name="Wu L."/>
            <person name="Ma J."/>
        </authorList>
    </citation>
    <scope>NUCLEOTIDE SEQUENCE [LARGE SCALE GENOMIC DNA]</scope>
    <source>
        <strain evidence="1 2">JCM 13316</strain>
    </source>
</reference>
<gene>
    <name evidence="1" type="ORF">GCM10009688_00540</name>
</gene>
<comment type="caution">
    <text evidence="1">The sequence shown here is derived from an EMBL/GenBank/DDBJ whole genome shotgun (WGS) entry which is preliminary data.</text>
</comment>
<dbReference type="RefSeq" id="WP_152228249.1">
    <property type="nucleotide sequence ID" value="NZ_BAAALV010000001.1"/>
</dbReference>
<evidence type="ECO:0000313" key="1">
    <source>
        <dbReference type="EMBL" id="GAA1901019.1"/>
    </source>
</evidence>
<dbReference type="PANTHER" id="PTHR38479">
    <property type="entry name" value="LMO0824 PROTEIN"/>
    <property type="match status" value="1"/>
</dbReference>
<dbReference type="Proteomes" id="UP001500784">
    <property type="component" value="Unassembled WGS sequence"/>
</dbReference>
<organism evidence="1 2">
    <name type="scientific">Arthrobacter gandavensis</name>
    <dbReference type="NCBI Taxonomy" id="169960"/>
    <lineage>
        <taxon>Bacteria</taxon>
        <taxon>Bacillati</taxon>
        <taxon>Actinomycetota</taxon>
        <taxon>Actinomycetes</taxon>
        <taxon>Micrococcales</taxon>
        <taxon>Micrococcaceae</taxon>
        <taxon>Arthrobacter</taxon>
    </lineage>
</organism>
<dbReference type="Pfam" id="PF06224">
    <property type="entry name" value="AlkZ-like"/>
    <property type="match status" value="1"/>
</dbReference>
<dbReference type="PANTHER" id="PTHR38479:SF2">
    <property type="entry name" value="WINGED HELIX DNA-BINDING DOMAIN-CONTAINING PROTEIN"/>
    <property type="match status" value="1"/>
</dbReference>
<sequence length="365" mass="39865">MEPIARAELLRRRAFSHGLGTQALPGGPAAAVSRLFALQGQDLPGVLWSIGVRTGATQDQVRAAFNDATLVRTWPFRGTLHVLAAEDVPWLLSLTAERTLRSAARRRAELDLDERTVERTREVAEGALAGRRALGRKELLARFESAGISTSGQRGYHLLWHLSISGTTVLGPFDGAEQQFVLLDDWVARRRGLDGDAALAEVVRRYLRGRSPATTADLAWWTKLPVTAIRRGLAACGAELEEVEYDGAAHWQLMPPPEGADEARIQTAVLLPGFDEYLLGYTDRSAALASEHAPLTVPGKNGVFKPTLVLRGRVAGVWSRKTTRTSTEVTVLPFSPISSRDWNAVERAACDYGRFLGTPVTVERS</sequence>
<name>A0ABN2NTK0_9MICC</name>
<proteinExistence type="predicted"/>
<evidence type="ECO:0000313" key="2">
    <source>
        <dbReference type="Proteomes" id="UP001500784"/>
    </source>
</evidence>
<accession>A0ABN2NTK0</accession>
<keyword evidence="2" id="KW-1185">Reference proteome</keyword>
<dbReference type="EMBL" id="BAAALV010000001">
    <property type="protein sequence ID" value="GAA1901019.1"/>
    <property type="molecule type" value="Genomic_DNA"/>
</dbReference>
<protein>
    <submittedName>
        <fullName evidence="1">Crosslink repair DNA glycosylase YcaQ family protein</fullName>
    </submittedName>
</protein>